<keyword evidence="3" id="KW-1185">Reference proteome</keyword>
<reference evidence="2 3" key="1">
    <citation type="journal article" date="2023" name="Sci. Data">
        <title>Genome assembly of the Korean intertidal mud-creeper Batillaria attramentaria.</title>
        <authorList>
            <person name="Patra A.K."/>
            <person name="Ho P.T."/>
            <person name="Jun S."/>
            <person name="Lee S.J."/>
            <person name="Kim Y."/>
            <person name="Won Y.J."/>
        </authorList>
    </citation>
    <scope>NUCLEOTIDE SEQUENCE [LARGE SCALE GENOMIC DNA]</scope>
    <source>
        <strain evidence="2">Wonlab-2016</strain>
    </source>
</reference>
<dbReference type="EMBL" id="JACVVK020000087">
    <property type="protein sequence ID" value="KAK7494063.1"/>
    <property type="molecule type" value="Genomic_DNA"/>
</dbReference>
<comment type="caution">
    <text evidence="2">The sequence shown here is derived from an EMBL/GenBank/DDBJ whole genome shotgun (WGS) entry which is preliminary data.</text>
</comment>
<feature type="compositionally biased region" description="Basic and acidic residues" evidence="1">
    <location>
        <begin position="20"/>
        <end position="35"/>
    </location>
</feature>
<dbReference type="Proteomes" id="UP001519460">
    <property type="component" value="Unassembled WGS sequence"/>
</dbReference>
<dbReference type="AlphaFoldDB" id="A0ABD0L3G7"/>
<gene>
    <name evidence="2" type="ORF">BaRGS_00014721</name>
</gene>
<proteinExistence type="predicted"/>
<protein>
    <submittedName>
        <fullName evidence="2">Uncharacterized protein</fullName>
    </submittedName>
</protein>
<feature type="region of interest" description="Disordered" evidence="1">
    <location>
        <begin position="1"/>
        <end position="46"/>
    </location>
</feature>
<evidence type="ECO:0000313" key="3">
    <source>
        <dbReference type="Proteomes" id="UP001519460"/>
    </source>
</evidence>
<accession>A0ABD0L3G7</accession>
<evidence type="ECO:0000313" key="2">
    <source>
        <dbReference type="EMBL" id="KAK7494063.1"/>
    </source>
</evidence>
<sequence length="100" mass="11015">MPSTDKKKQTCQPNQPIPTRSERHVTQKRPEERHPPMLVIVRPNGSRPRGCVVMGRGFCSLREMAIWAAAPAVWLTPKSWKTAGEVRSAVGAALSGGRMP</sequence>
<name>A0ABD0L3G7_9CAEN</name>
<evidence type="ECO:0000256" key="1">
    <source>
        <dbReference type="SAM" id="MobiDB-lite"/>
    </source>
</evidence>
<organism evidence="2 3">
    <name type="scientific">Batillaria attramentaria</name>
    <dbReference type="NCBI Taxonomy" id="370345"/>
    <lineage>
        <taxon>Eukaryota</taxon>
        <taxon>Metazoa</taxon>
        <taxon>Spiralia</taxon>
        <taxon>Lophotrochozoa</taxon>
        <taxon>Mollusca</taxon>
        <taxon>Gastropoda</taxon>
        <taxon>Caenogastropoda</taxon>
        <taxon>Sorbeoconcha</taxon>
        <taxon>Cerithioidea</taxon>
        <taxon>Batillariidae</taxon>
        <taxon>Batillaria</taxon>
    </lineage>
</organism>